<keyword evidence="4" id="KW-0433">Leucine-rich repeat</keyword>
<dbReference type="Gene3D" id="3.80.10.10">
    <property type="entry name" value="Ribonuclease Inhibitor"/>
    <property type="match status" value="5"/>
</dbReference>
<dbReference type="PANTHER" id="PTHR48061:SF12">
    <property type="entry name" value="DISEASE RESISTANCE LIKE PROTEIN"/>
    <property type="match status" value="1"/>
</dbReference>
<dbReference type="FunFam" id="3.80.10.10:FF:000041">
    <property type="entry name" value="LRR receptor-like serine/threonine-protein kinase ERECTA"/>
    <property type="match status" value="1"/>
</dbReference>
<keyword evidence="3" id="KW-1003">Cell membrane</keyword>
<evidence type="ECO:0000256" key="3">
    <source>
        <dbReference type="ARBA" id="ARBA00022475"/>
    </source>
</evidence>
<dbReference type="InterPro" id="IPR055414">
    <property type="entry name" value="LRR_R13L4/SHOC2-like"/>
</dbReference>
<evidence type="ECO:0000256" key="6">
    <source>
        <dbReference type="ARBA" id="ARBA00022729"/>
    </source>
</evidence>
<reference evidence="14 15" key="1">
    <citation type="journal article" date="2018" name="Nat. Genet.">
        <title>The Rosa genome provides new insights in the design of modern roses.</title>
        <authorList>
            <person name="Bendahmane M."/>
        </authorList>
    </citation>
    <scope>NUCLEOTIDE SEQUENCE [LARGE SCALE GENOMIC DNA]</scope>
    <source>
        <strain evidence="15">cv. Old Blush</strain>
    </source>
</reference>
<proteinExistence type="inferred from homology"/>
<dbReference type="AlphaFoldDB" id="A0A2P6SDH7"/>
<dbReference type="EMBL" id="PDCK01000039">
    <property type="protein sequence ID" value="PRQ56736.1"/>
    <property type="molecule type" value="Genomic_DNA"/>
</dbReference>
<evidence type="ECO:0000256" key="2">
    <source>
        <dbReference type="ARBA" id="ARBA00009592"/>
    </source>
</evidence>
<dbReference type="InterPro" id="IPR046956">
    <property type="entry name" value="RLP23-like"/>
</dbReference>
<gene>
    <name evidence="14" type="ORF">RchiOBHm_Chr1g0340591</name>
</gene>
<comment type="caution">
    <text evidence="14">The sequence shown here is derived from an EMBL/GenBank/DDBJ whole genome shotgun (WGS) entry which is preliminary data.</text>
</comment>
<dbReference type="PANTHER" id="PTHR48061">
    <property type="entry name" value="LEUCINE-RICH REPEAT RECEPTOR PROTEIN KINASE EMS1-LIKE-RELATED"/>
    <property type="match status" value="1"/>
</dbReference>
<evidence type="ECO:0000259" key="12">
    <source>
        <dbReference type="Pfam" id="PF08263"/>
    </source>
</evidence>
<keyword evidence="9" id="KW-0472">Membrane</keyword>
<evidence type="ECO:0000256" key="9">
    <source>
        <dbReference type="ARBA" id="ARBA00023136"/>
    </source>
</evidence>
<dbReference type="SUPFAM" id="SSF52047">
    <property type="entry name" value="RNI-like"/>
    <property type="match status" value="1"/>
</dbReference>
<keyword evidence="8" id="KW-1133">Transmembrane helix</keyword>
<dbReference type="SUPFAM" id="SSF52058">
    <property type="entry name" value="L domain-like"/>
    <property type="match status" value="1"/>
</dbReference>
<dbReference type="PROSITE" id="PS51450">
    <property type="entry name" value="LRR"/>
    <property type="match status" value="2"/>
</dbReference>
<evidence type="ECO:0000256" key="8">
    <source>
        <dbReference type="ARBA" id="ARBA00022989"/>
    </source>
</evidence>
<dbReference type="Gramene" id="PRQ56736">
    <property type="protein sequence ID" value="PRQ56736"/>
    <property type="gene ID" value="RchiOBHm_Chr1g0340591"/>
</dbReference>
<evidence type="ECO:0000256" key="1">
    <source>
        <dbReference type="ARBA" id="ARBA00004251"/>
    </source>
</evidence>
<sequence length="797" mass="89547">MGLSSLCLITVSIYILSTIVLFHLVVANSMQSHTPTCHDGEISALLQFKQSFVIDMSASEYVGAYPKISSWKSNSSCCLWDGVECDEKTGHVIGLDLSSSCLNGSFSSNNTLFSLVHLQRLNLADNAFNFSQIPTSIRNFPRLRYLNLSYSVFSGHIPFEVSQLSKLSSLDLSLNDDMFSNKEWLRSLAQNLTGLETLDLSSINVSSTVPSTLTNLSHLTSLILSECGLFGKLPGRIFKLKNLKVLDVSSNPALTGNFPDDYSGSSPDLMSLKLSATNFSINLPSLIERFHSLKELAVSICNISEGPLPFSLGNLRDLIYLDLSYNKFNGQIPTATLGNLRDLIYLDHSYNKFNGQIPTAMLGNLTQLTYLSLSNNYFHGSVPQSLFHLMNLQTLQLDHNNFSGTVEFQKFLNLQKLTYLDLSNNNLELLSESRFLNNATTVLPEFEYLKLGGCNLREFPDFLRSQEALFQLDLSGNKLQGQVPKWMWNISTETLSYINISHNFLSGFEKTAAVLPRIHLRYLDLSFNMFRELLLLPYLTSFLYYNIANNKLTGQVSPMICNMTFLGYLDLSNNKLIGNLPQCGGNFSASLEYLKLGNNSFHGNLPQSYTNGSYLRMIDIGHNNFHGQLPRSLANCASLESLVLSHNNFTDTFPVWLGALPELKILKMDHNVFYGVILKPDKKNLQFPVLRILDLSYNDFSGQFPFEYIFSGNGTTSITHDLEYYRIYSFNGGYYSITIICKGVERYYPRVRGDLILIDISSNNFEGQIPEYIGKLQGIWSLNLSNNILTGRIPSSW</sequence>
<evidence type="ECO:0000259" key="13">
    <source>
        <dbReference type="Pfam" id="PF23598"/>
    </source>
</evidence>
<dbReference type="SMART" id="SM00369">
    <property type="entry name" value="LRR_TYP"/>
    <property type="match status" value="8"/>
</dbReference>
<dbReference type="GO" id="GO:0005886">
    <property type="term" value="C:plasma membrane"/>
    <property type="evidence" value="ECO:0007669"/>
    <property type="project" value="UniProtKB-SubCell"/>
</dbReference>
<name>A0A2P6SDH7_ROSCH</name>
<comment type="similarity">
    <text evidence="2">Belongs to the RLP family.</text>
</comment>
<protein>
    <submittedName>
        <fullName evidence="14">Putative leucine-rich repeat-containing, plant-type, leucine-rich repeat domain, L</fullName>
    </submittedName>
</protein>
<evidence type="ECO:0000256" key="7">
    <source>
        <dbReference type="ARBA" id="ARBA00022737"/>
    </source>
</evidence>
<keyword evidence="5" id="KW-0812">Transmembrane</keyword>
<keyword evidence="10" id="KW-0675">Receptor</keyword>
<evidence type="ECO:0000256" key="11">
    <source>
        <dbReference type="ARBA" id="ARBA00023180"/>
    </source>
</evidence>
<evidence type="ECO:0000256" key="10">
    <source>
        <dbReference type="ARBA" id="ARBA00023170"/>
    </source>
</evidence>
<dbReference type="InterPro" id="IPR003591">
    <property type="entry name" value="Leu-rich_rpt_typical-subtyp"/>
</dbReference>
<keyword evidence="6" id="KW-0732">Signal</keyword>
<dbReference type="FunFam" id="3.80.10.10:FF:000095">
    <property type="entry name" value="LRR receptor-like serine/threonine-protein kinase GSO1"/>
    <property type="match status" value="1"/>
</dbReference>
<dbReference type="Pfam" id="PF00560">
    <property type="entry name" value="LRR_1"/>
    <property type="match status" value="1"/>
</dbReference>
<dbReference type="Pfam" id="PF08263">
    <property type="entry name" value="LRRNT_2"/>
    <property type="match status" value="1"/>
</dbReference>
<evidence type="ECO:0000256" key="4">
    <source>
        <dbReference type="ARBA" id="ARBA00022614"/>
    </source>
</evidence>
<feature type="domain" description="Leucine-rich repeat-containing N-terminal plant-type" evidence="12">
    <location>
        <begin position="39"/>
        <end position="86"/>
    </location>
</feature>
<comment type="subcellular location">
    <subcellularLocation>
        <location evidence="1">Cell membrane</location>
        <topology evidence="1">Single-pass type I membrane protein</topology>
    </subcellularLocation>
</comment>
<evidence type="ECO:0000313" key="14">
    <source>
        <dbReference type="EMBL" id="PRQ56736.1"/>
    </source>
</evidence>
<dbReference type="OMA" id="RISQWIC"/>
<dbReference type="Pfam" id="PF23598">
    <property type="entry name" value="LRR_14"/>
    <property type="match status" value="1"/>
</dbReference>
<dbReference type="Pfam" id="PF13855">
    <property type="entry name" value="LRR_8"/>
    <property type="match status" value="1"/>
</dbReference>
<dbReference type="InterPro" id="IPR013210">
    <property type="entry name" value="LRR_N_plant-typ"/>
</dbReference>
<keyword evidence="7" id="KW-0677">Repeat</keyword>
<keyword evidence="15" id="KW-1185">Reference proteome</keyword>
<feature type="domain" description="Disease resistance R13L4/SHOC-2-like LRR" evidence="13">
    <location>
        <begin position="278"/>
        <end position="505"/>
    </location>
</feature>
<keyword evidence="11" id="KW-0325">Glycoprotein</keyword>
<dbReference type="InterPro" id="IPR001611">
    <property type="entry name" value="Leu-rich_rpt"/>
</dbReference>
<dbReference type="Proteomes" id="UP000238479">
    <property type="component" value="Chromosome 1"/>
</dbReference>
<dbReference type="InterPro" id="IPR032675">
    <property type="entry name" value="LRR_dom_sf"/>
</dbReference>
<organism evidence="14 15">
    <name type="scientific">Rosa chinensis</name>
    <name type="common">China rose</name>
    <dbReference type="NCBI Taxonomy" id="74649"/>
    <lineage>
        <taxon>Eukaryota</taxon>
        <taxon>Viridiplantae</taxon>
        <taxon>Streptophyta</taxon>
        <taxon>Embryophyta</taxon>
        <taxon>Tracheophyta</taxon>
        <taxon>Spermatophyta</taxon>
        <taxon>Magnoliopsida</taxon>
        <taxon>eudicotyledons</taxon>
        <taxon>Gunneridae</taxon>
        <taxon>Pentapetalae</taxon>
        <taxon>rosids</taxon>
        <taxon>fabids</taxon>
        <taxon>Rosales</taxon>
        <taxon>Rosaceae</taxon>
        <taxon>Rosoideae</taxon>
        <taxon>Rosoideae incertae sedis</taxon>
        <taxon>Rosa</taxon>
    </lineage>
</organism>
<dbReference type="STRING" id="74649.A0A2P6SDH7"/>
<evidence type="ECO:0000313" key="15">
    <source>
        <dbReference type="Proteomes" id="UP000238479"/>
    </source>
</evidence>
<evidence type="ECO:0000256" key="5">
    <source>
        <dbReference type="ARBA" id="ARBA00022692"/>
    </source>
</evidence>
<accession>A0A2P6SDH7</accession>